<dbReference type="SUPFAM" id="SSF52317">
    <property type="entry name" value="Class I glutamine amidotransferase-like"/>
    <property type="match status" value="1"/>
</dbReference>
<dbReference type="Gene3D" id="3.30.930.10">
    <property type="entry name" value="Bira Bifunctional Protein, Domain 2"/>
    <property type="match status" value="1"/>
</dbReference>
<dbReference type="CTD" id="20249758"/>
<accession>V3ZRF2</accession>
<evidence type="ECO:0000313" key="3">
    <source>
        <dbReference type="Proteomes" id="UP000030746"/>
    </source>
</evidence>
<dbReference type="KEGG" id="lgi:LOTGIDRAFT_235125"/>
<proteinExistence type="predicted"/>
<dbReference type="HOGENOM" id="CLU_593475_0_0_1"/>
<organism evidence="2 3">
    <name type="scientific">Lottia gigantea</name>
    <name type="common">Giant owl limpet</name>
    <dbReference type="NCBI Taxonomy" id="225164"/>
    <lineage>
        <taxon>Eukaryota</taxon>
        <taxon>Metazoa</taxon>
        <taxon>Spiralia</taxon>
        <taxon>Lophotrochozoa</taxon>
        <taxon>Mollusca</taxon>
        <taxon>Gastropoda</taxon>
        <taxon>Patellogastropoda</taxon>
        <taxon>Lottioidea</taxon>
        <taxon>Lottiidae</taxon>
        <taxon>Lottia</taxon>
    </lineage>
</organism>
<dbReference type="STRING" id="225164.V3ZRF2"/>
<evidence type="ECO:0000259" key="1">
    <source>
        <dbReference type="PROSITE" id="PS51733"/>
    </source>
</evidence>
<dbReference type="InterPro" id="IPR045864">
    <property type="entry name" value="aa-tRNA-synth_II/BPL/LPL"/>
</dbReference>
<dbReference type="Pfam" id="PF03099">
    <property type="entry name" value="BPL_LplA_LipB"/>
    <property type="match status" value="1"/>
</dbReference>
<dbReference type="SUPFAM" id="SSF55681">
    <property type="entry name" value="Class II aaRS and biotin synthetases"/>
    <property type="match status" value="1"/>
</dbReference>
<dbReference type="GO" id="GO:0004077">
    <property type="term" value="F:biotin--[biotin carboxyl-carrier protein] ligase activity"/>
    <property type="evidence" value="ECO:0007669"/>
    <property type="project" value="TreeGrafter"/>
</dbReference>
<dbReference type="EMBL" id="KB202954">
    <property type="protein sequence ID" value="ESO86907.1"/>
    <property type="molecule type" value="Genomic_DNA"/>
</dbReference>
<dbReference type="Proteomes" id="UP000030746">
    <property type="component" value="Unassembled WGS sequence"/>
</dbReference>
<protein>
    <recommendedName>
        <fullName evidence="1">BPL/LPL catalytic domain-containing protein</fullName>
    </recommendedName>
</protein>
<dbReference type="OrthoDB" id="10250105at2759"/>
<reference evidence="2 3" key="1">
    <citation type="journal article" date="2013" name="Nature">
        <title>Insights into bilaterian evolution from three spiralian genomes.</title>
        <authorList>
            <person name="Simakov O."/>
            <person name="Marletaz F."/>
            <person name="Cho S.J."/>
            <person name="Edsinger-Gonzales E."/>
            <person name="Havlak P."/>
            <person name="Hellsten U."/>
            <person name="Kuo D.H."/>
            <person name="Larsson T."/>
            <person name="Lv J."/>
            <person name="Arendt D."/>
            <person name="Savage R."/>
            <person name="Osoegawa K."/>
            <person name="de Jong P."/>
            <person name="Grimwood J."/>
            <person name="Chapman J.A."/>
            <person name="Shapiro H."/>
            <person name="Aerts A."/>
            <person name="Otillar R.P."/>
            <person name="Terry A.Y."/>
            <person name="Boore J.L."/>
            <person name="Grigoriev I.V."/>
            <person name="Lindberg D.R."/>
            <person name="Seaver E.C."/>
            <person name="Weisblat D.A."/>
            <person name="Putnam N.H."/>
            <person name="Rokhsar D.S."/>
        </authorList>
    </citation>
    <scope>NUCLEOTIDE SEQUENCE [LARGE SCALE GENOMIC DNA]</scope>
</reference>
<dbReference type="OMA" id="PAMHEIS"/>
<dbReference type="AlphaFoldDB" id="V3ZRF2"/>
<evidence type="ECO:0000313" key="2">
    <source>
        <dbReference type="EMBL" id="ESO86907.1"/>
    </source>
</evidence>
<dbReference type="PANTHER" id="PTHR12835">
    <property type="entry name" value="BIOTIN PROTEIN LIGASE"/>
    <property type="match status" value="1"/>
</dbReference>
<gene>
    <name evidence="2" type="ORF">LOTGIDRAFT_235125</name>
</gene>
<name>V3ZRF2_LOTGI</name>
<dbReference type="GeneID" id="20249758"/>
<dbReference type="Gene3D" id="3.40.50.880">
    <property type="match status" value="1"/>
</dbReference>
<dbReference type="PANTHER" id="PTHR12835:SF5">
    <property type="entry name" value="BIOTIN--PROTEIN LIGASE"/>
    <property type="match status" value="1"/>
</dbReference>
<dbReference type="PROSITE" id="PS51733">
    <property type="entry name" value="BPL_LPL_CATALYTIC"/>
    <property type="match status" value="1"/>
</dbReference>
<dbReference type="InterPro" id="IPR029062">
    <property type="entry name" value="Class_I_gatase-like"/>
</dbReference>
<keyword evidence="3" id="KW-1185">Reference proteome</keyword>
<dbReference type="GO" id="GO:0005737">
    <property type="term" value="C:cytoplasm"/>
    <property type="evidence" value="ECO:0007669"/>
    <property type="project" value="TreeGrafter"/>
</dbReference>
<sequence length="495" mass="56240">MADMSFGVDNFQQLNKACEIGKKLFYKECTTTTMDDAKELGLNGSDHGTAIMAEVQTNARGAKNNKWSALHTGNIFVSIILHKTKLEQGYISRFTTEVAASLAVLKAVKDLGIDNVKTKYPNDLWIRGHKLAGFLLEEVMFDIDGSIPLKHLAILGIGLNVNSDIWGEPGLSRLATSIRCELHGKYVSREKLFAQICFNLEENLKKRQSELFSEFCEHHLFQPGQQIMVNSLRDKKHFKAEILEFKDNWNFRLKCEGSEEIIENNSTYYSLRPIPSHVIYIIRNGGHDKTSSSLLLMEIFLSLIDTTQYTVKYLNLHDIQNDDWQTYCKLVVISDNSEESDWLKSSDSLKSFVNNGGRLLTMGQSSSVFPITQQFVAKTNNNLDDGGGLKLIEVELGGKNFAQKIPLCYRDTYYSFNTETSDQILAKYNDAQNHVAMVTKQYGQGRICMCGFNPEINYINVDNFSGTIPFHKELEENVFLQDLLFFNIFKSLDCY</sequence>
<dbReference type="RefSeq" id="XP_009062310.1">
    <property type="nucleotide sequence ID" value="XM_009064062.1"/>
</dbReference>
<dbReference type="InterPro" id="IPR004143">
    <property type="entry name" value="BPL_LPL_catalytic"/>
</dbReference>
<feature type="domain" description="BPL/LPL catalytic" evidence="1">
    <location>
        <begin position="23"/>
        <end position="208"/>
    </location>
</feature>